<comment type="caution">
    <text evidence="2">The sequence shown here is derived from an EMBL/GenBank/DDBJ whole genome shotgun (WGS) entry which is preliminary data.</text>
</comment>
<dbReference type="OrthoDB" id="9863999at2"/>
<evidence type="ECO:0000313" key="1">
    <source>
        <dbReference type="EMBL" id="HGQ77427.1"/>
    </source>
</evidence>
<evidence type="ECO:0000313" key="2">
    <source>
        <dbReference type="EMBL" id="HGU42943.1"/>
    </source>
</evidence>
<proteinExistence type="predicted"/>
<name>A0A7C4VWR7_FERPE</name>
<dbReference type="AlphaFoldDB" id="A0A7C4VWR7"/>
<dbReference type="EMBL" id="DSZT01000279">
    <property type="protein sequence ID" value="HGU42943.1"/>
    <property type="molecule type" value="Genomic_DNA"/>
</dbReference>
<protein>
    <submittedName>
        <fullName evidence="2">Diguanylate cyclase</fullName>
    </submittedName>
</protein>
<accession>A0A7C4VWR7</accession>
<dbReference type="EMBL" id="DTBH01000129">
    <property type="protein sequence ID" value="HGQ77427.1"/>
    <property type="molecule type" value="Genomic_DNA"/>
</dbReference>
<sequence>MERINEKLRKKSQILSVAYGVVEVNTEEHIDLDRLINEADYLMYERKRKMKEK</sequence>
<organism evidence="2">
    <name type="scientific">Fervidobacterium pennivorans</name>
    <dbReference type="NCBI Taxonomy" id="93466"/>
    <lineage>
        <taxon>Bacteria</taxon>
        <taxon>Thermotogati</taxon>
        <taxon>Thermotogota</taxon>
        <taxon>Thermotogae</taxon>
        <taxon>Thermotogales</taxon>
        <taxon>Fervidobacteriaceae</taxon>
        <taxon>Fervidobacterium</taxon>
    </lineage>
</organism>
<gene>
    <name evidence="2" type="ORF">ENT72_08575</name>
    <name evidence="1" type="ORF">ENU12_05905</name>
</gene>
<reference evidence="2" key="1">
    <citation type="journal article" date="2020" name="mSystems">
        <title>Genome- and Community-Level Interaction Insights into Carbon Utilization and Element Cycling Functions of Hydrothermarchaeota in Hydrothermal Sediment.</title>
        <authorList>
            <person name="Zhou Z."/>
            <person name="Liu Y."/>
            <person name="Xu W."/>
            <person name="Pan J."/>
            <person name="Luo Z.H."/>
            <person name="Li M."/>
        </authorList>
    </citation>
    <scope>NUCLEOTIDE SEQUENCE [LARGE SCALE GENOMIC DNA]</scope>
    <source>
        <strain evidence="2">SpSt-604</strain>
        <strain evidence="1">SpSt-640</strain>
    </source>
</reference>